<evidence type="ECO:0000313" key="7">
    <source>
        <dbReference type="EMBL" id="SJZ42254.1"/>
    </source>
</evidence>
<keyword evidence="2" id="KW-0805">Transcription regulation</keyword>
<keyword evidence="8" id="KW-1185">Reference proteome</keyword>
<dbReference type="NCBIfam" id="TIGR02985">
    <property type="entry name" value="Sig70_bacteroi1"/>
    <property type="match status" value="1"/>
</dbReference>
<keyword evidence="4" id="KW-0804">Transcription</keyword>
<dbReference type="PANTHER" id="PTHR43133">
    <property type="entry name" value="RNA POLYMERASE ECF-TYPE SIGMA FACTO"/>
    <property type="match status" value="1"/>
</dbReference>
<evidence type="ECO:0000256" key="2">
    <source>
        <dbReference type="ARBA" id="ARBA00023015"/>
    </source>
</evidence>
<dbReference type="InterPro" id="IPR013249">
    <property type="entry name" value="RNA_pol_sigma70_r4_t2"/>
</dbReference>
<dbReference type="GO" id="GO:0006352">
    <property type="term" value="P:DNA-templated transcription initiation"/>
    <property type="evidence" value="ECO:0007669"/>
    <property type="project" value="InterPro"/>
</dbReference>
<dbReference type="OrthoDB" id="8687055at2"/>
<dbReference type="EMBL" id="FUWZ01000001">
    <property type="protein sequence ID" value="SJZ42254.1"/>
    <property type="molecule type" value="Genomic_DNA"/>
</dbReference>
<evidence type="ECO:0000313" key="8">
    <source>
        <dbReference type="Proteomes" id="UP000190367"/>
    </source>
</evidence>
<dbReference type="SUPFAM" id="SSF88659">
    <property type="entry name" value="Sigma3 and sigma4 domains of RNA polymerase sigma factors"/>
    <property type="match status" value="1"/>
</dbReference>
<dbReference type="InterPro" id="IPR013324">
    <property type="entry name" value="RNA_pol_sigma_r3/r4-like"/>
</dbReference>
<dbReference type="InterPro" id="IPR039425">
    <property type="entry name" value="RNA_pol_sigma-70-like"/>
</dbReference>
<dbReference type="InterPro" id="IPR013325">
    <property type="entry name" value="RNA_pol_sigma_r2"/>
</dbReference>
<evidence type="ECO:0000259" key="5">
    <source>
        <dbReference type="Pfam" id="PF04542"/>
    </source>
</evidence>
<dbReference type="Gene3D" id="1.10.10.10">
    <property type="entry name" value="Winged helix-like DNA-binding domain superfamily/Winged helix DNA-binding domain"/>
    <property type="match status" value="1"/>
</dbReference>
<feature type="domain" description="RNA polymerase sigma factor 70 region 4 type 2" evidence="6">
    <location>
        <begin position="125"/>
        <end position="177"/>
    </location>
</feature>
<dbReference type="SUPFAM" id="SSF88946">
    <property type="entry name" value="Sigma2 domain of RNA polymerase sigma factors"/>
    <property type="match status" value="1"/>
</dbReference>
<dbReference type="Pfam" id="PF08281">
    <property type="entry name" value="Sigma70_r4_2"/>
    <property type="match status" value="1"/>
</dbReference>
<organism evidence="7 8">
    <name type="scientific">Chitinophaga eiseniae</name>
    <dbReference type="NCBI Taxonomy" id="634771"/>
    <lineage>
        <taxon>Bacteria</taxon>
        <taxon>Pseudomonadati</taxon>
        <taxon>Bacteroidota</taxon>
        <taxon>Chitinophagia</taxon>
        <taxon>Chitinophagales</taxon>
        <taxon>Chitinophagaceae</taxon>
        <taxon>Chitinophaga</taxon>
    </lineage>
</organism>
<dbReference type="GO" id="GO:0016987">
    <property type="term" value="F:sigma factor activity"/>
    <property type="evidence" value="ECO:0007669"/>
    <property type="project" value="UniProtKB-KW"/>
</dbReference>
<evidence type="ECO:0000259" key="6">
    <source>
        <dbReference type="Pfam" id="PF08281"/>
    </source>
</evidence>
<dbReference type="NCBIfam" id="TIGR02937">
    <property type="entry name" value="sigma70-ECF"/>
    <property type="match status" value="1"/>
</dbReference>
<comment type="similarity">
    <text evidence="1">Belongs to the sigma-70 factor family. ECF subfamily.</text>
</comment>
<dbReference type="Gene3D" id="1.10.1740.10">
    <property type="match status" value="1"/>
</dbReference>
<dbReference type="AlphaFoldDB" id="A0A1T4KIL9"/>
<accession>A0A1T4KIL9</accession>
<dbReference type="InterPro" id="IPR007627">
    <property type="entry name" value="RNA_pol_sigma70_r2"/>
</dbReference>
<proteinExistence type="inferred from homology"/>
<dbReference type="Pfam" id="PF04542">
    <property type="entry name" value="Sigma70_r2"/>
    <property type="match status" value="1"/>
</dbReference>
<feature type="domain" description="RNA polymerase sigma-70 region 2" evidence="5">
    <location>
        <begin position="31"/>
        <end position="96"/>
    </location>
</feature>
<evidence type="ECO:0000256" key="4">
    <source>
        <dbReference type="ARBA" id="ARBA00023163"/>
    </source>
</evidence>
<name>A0A1T4KIL9_9BACT</name>
<dbReference type="InterPro" id="IPR014327">
    <property type="entry name" value="RNA_pol_sigma70_bacteroid"/>
</dbReference>
<dbReference type="STRING" id="634771.SAMN04488128_101141"/>
<keyword evidence="3" id="KW-0731">Sigma factor</keyword>
<gene>
    <name evidence="7" type="ORF">SAMN04488128_101141</name>
</gene>
<evidence type="ECO:0000256" key="1">
    <source>
        <dbReference type="ARBA" id="ARBA00010641"/>
    </source>
</evidence>
<dbReference type="RefSeq" id="WP_159455842.1">
    <property type="nucleotide sequence ID" value="NZ_FUWZ01000001.1"/>
</dbReference>
<dbReference type="Proteomes" id="UP000190367">
    <property type="component" value="Unassembled WGS sequence"/>
</dbReference>
<reference evidence="8" key="1">
    <citation type="submission" date="2017-02" db="EMBL/GenBank/DDBJ databases">
        <authorList>
            <person name="Varghese N."/>
            <person name="Submissions S."/>
        </authorList>
    </citation>
    <scope>NUCLEOTIDE SEQUENCE [LARGE SCALE GENOMIC DNA]</scope>
    <source>
        <strain evidence="8">DSM 22224</strain>
    </source>
</reference>
<evidence type="ECO:0000256" key="3">
    <source>
        <dbReference type="ARBA" id="ARBA00023082"/>
    </source>
</evidence>
<protein>
    <submittedName>
        <fullName evidence="7">RNA polymerase sigma-70 factor, ECF subfamily</fullName>
    </submittedName>
</protein>
<sequence>MVRTSDIAQLSEAALIREIHAKNRQAFTYVYERHFRELVMAAYRYCKDAGIAQELVQEVFIRIWENPALLDENGALRAYLYKAVINHALNYLKREKNIARHHSVIAESLTDSYLHNLQEEQELKLRIYQEIEKLPKQCAKVFKMSRFDGLKYREIAAQLQISEKTVENHILHALKTLRENLFYRQDNSRDYTAHLRMLPLFLSLAGELLIQR</sequence>
<dbReference type="InterPro" id="IPR014284">
    <property type="entry name" value="RNA_pol_sigma-70_dom"/>
</dbReference>
<dbReference type="InterPro" id="IPR036388">
    <property type="entry name" value="WH-like_DNA-bd_sf"/>
</dbReference>
<dbReference type="GO" id="GO:0003677">
    <property type="term" value="F:DNA binding"/>
    <property type="evidence" value="ECO:0007669"/>
    <property type="project" value="InterPro"/>
</dbReference>
<dbReference type="PANTHER" id="PTHR43133:SF46">
    <property type="entry name" value="RNA POLYMERASE SIGMA-70 FACTOR ECF SUBFAMILY"/>
    <property type="match status" value="1"/>
</dbReference>